<keyword evidence="4" id="KW-1185">Reference proteome</keyword>
<evidence type="ECO:0000313" key="3">
    <source>
        <dbReference type="EMBL" id="KAK1400745.1"/>
    </source>
</evidence>
<dbReference type="InterPro" id="IPR035979">
    <property type="entry name" value="RBD_domain_sf"/>
</dbReference>
<dbReference type="GO" id="GO:0003723">
    <property type="term" value="F:RNA binding"/>
    <property type="evidence" value="ECO:0007669"/>
    <property type="project" value="UniProtKB-UniRule"/>
</dbReference>
<dbReference type="EMBL" id="JAUIZM010000001">
    <property type="protein sequence ID" value="KAK1400745.1"/>
    <property type="molecule type" value="Genomic_DNA"/>
</dbReference>
<evidence type="ECO:0000313" key="4">
    <source>
        <dbReference type="Proteomes" id="UP001237642"/>
    </source>
</evidence>
<proteinExistence type="predicted"/>
<name>A0AAD8JA66_9APIA</name>
<dbReference type="SUPFAM" id="SSF54928">
    <property type="entry name" value="RNA-binding domain, RBD"/>
    <property type="match status" value="1"/>
</dbReference>
<dbReference type="InterPro" id="IPR000504">
    <property type="entry name" value="RRM_dom"/>
</dbReference>
<reference evidence="3" key="2">
    <citation type="submission" date="2023-05" db="EMBL/GenBank/DDBJ databases">
        <authorList>
            <person name="Schelkunov M.I."/>
        </authorList>
    </citation>
    <scope>NUCLEOTIDE SEQUENCE</scope>
    <source>
        <strain evidence="3">Hsosn_3</strain>
        <tissue evidence="3">Leaf</tissue>
    </source>
</reference>
<organism evidence="3 4">
    <name type="scientific">Heracleum sosnowskyi</name>
    <dbReference type="NCBI Taxonomy" id="360622"/>
    <lineage>
        <taxon>Eukaryota</taxon>
        <taxon>Viridiplantae</taxon>
        <taxon>Streptophyta</taxon>
        <taxon>Embryophyta</taxon>
        <taxon>Tracheophyta</taxon>
        <taxon>Spermatophyta</taxon>
        <taxon>Magnoliopsida</taxon>
        <taxon>eudicotyledons</taxon>
        <taxon>Gunneridae</taxon>
        <taxon>Pentapetalae</taxon>
        <taxon>asterids</taxon>
        <taxon>campanulids</taxon>
        <taxon>Apiales</taxon>
        <taxon>Apiaceae</taxon>
        <taxon>Apioideae</taxon>
        <taxon>apioid superclade</taxon>
        <taxon>Tordylieae</taxon>
        <taxon>Tordyliinae</taxon>
        <taxon>Heracleum</taxon>
    </lineage>
</organism>
<reference evidence="3" key="1">
    <citation type="submission" date="2023-02" db="EMBL/GenBank/DDBJ databases">
        <title>Genome of toxic invasive species Heracleum sosnowskyi carries increased number of genes despite the absence of recent whole-genome duplications.</title>
        <authorList>
            <person name="Schelkunov M."/>
            <person name="Shtratnikova V."/>
            <person name="Makarenko M."/>
            <person name="Klepikova A."/>
            <person name="Omelchenko D."/>
            <person name="Novikova G."/>
            <person name="Obukhova E."/>
            <person name="Bogdanov V."/>
            <person name="Penin A."/>
            <person name="Logacheva M."/>
        </authorList>
    </citation>
    <scope>NUCLEOTIDE SEQUENCE</scope>
    <source>
        <strain evidence="3">Hsosn_3</strain>
        <tissue evidence="3">Leaf</tissue>
    </source>
</reference>
<evidence type="ECO:0000259" key="2">
    <source>
        <dbReference type="PROSITE" id="PS50102"/>
    </source>
</evidence>
<protein>
    <recommendedName>
        <fullName evidence="2">RRM domain-containing protein</fullName>
    </recommendedName>
</protein>
<evidence type="ECO:0000256" key="1">
    <source>
        <dbReference type="PROSITE-ProRule" id="PRU00176"/>
    </source>
</evidence>
<dbReference type="AlphaFoldDB" id="A0AAD8JA66"/>
<accession>A0AAD8JA66</accession>
<gene>
    <name evidence="3" type="ORF">POM88_000350</name>
</gene>
<sequence length="796" mass="90910">MISPKFIFLSKVDFPFHLGTKIEVSKDRLQNGGSEAINSAGRSKENVWEEVVAVSENSWEDFKLEALRYKALLEKDVVRAIEKGNKNILRYLVNRIYRIRKSVKVDVLQKVSEGDSKADESALRTLLLCKWEGPIVKFLDKERQTRMFEGEKEHIRFIANNLDWIDPNVQAMAMEGDNEGIRMASNQIHYKSLRNLKGDEYCDDFNMKLYARALAAHKLEDNSGKVKESDNGWTLVENRKKKAKSGDKEKIHPLPTAFTIFLAKIPTRAKASEIWTFFSRMGRILDIILPRKRDRFGNRFGNRFGFVKTDDEVVTEKIIRNLKTTPLLGSLLDFRFMGEHKKSSLVPMWEIETVKADIKTSIVRKERAEGKKMERMVTQKNQELVDRNAVWKIIKDHRKGVKNLGKSGSYDDSISAKKALRNETGKLCKEGVLNKNLLELEISGLIGFSWFPMTGIILQEVLIEEGFSNILVKEISCWKFLLSFKDSNDKGLFDKSRVKHWLHDIRSFEEEDRRIRRKVVVEVRGIPFIAWSESTLMEITKHIGDWGWWINEAEENKVLENPKVCIYSDELLSIAIRSSISVEGVGYEVGIVEIPFDFLKVNSSPRSLRDDSDASKIEKDKVLNQEVQNSACQKDSGGNYKESVEVQECRFGEDSIQSIGSTSRSDLVWDFPKSIDKNNSIIDTGDFADHGDSQRTLCQMLGKVKIKGPGRPKKRKIGKNPFEIGRCKFWPLTRKGLVHGISKGSSQKGEGDGKQTIRTSEAELILESALDIGLILKEDKERTLDIIKDHLAKGQI</sequence>
<dbReference type="Gene3D" id="3.30.70.330">
    <property type="match status" value="1"/>
</dbReference>
<keyword evidence="1" id="KW-0694">RNA-binding</keyword>
<comment type="caution">
    <text evidence="3">The sequence shown here is derived from an EMBL/GenBank/DDBJ whole genome shotgun (WGS) entry which is preliminary data.</text>
</comment>
<dbReference type="SMART" id="SM00360">
    <property type="entry name" value="RRM"/>
    <property type="match status" value="1"/>
</dbReference>
<dbReference type="PROSITE" id="PS50102">
    <property type="entry name" value="RRM"/>
    <property type="match status" value="1"/>
</dbReference>
<dbReference type="Proteomes" id="UP001237642">
    <property type="component" value="Unassembled WGS sequence"/>
</dbReference>
<dbReference type="InterPro" id="IPR012677">
    <property type="entry name" value="Nucleotide-bd_a/b_plait_sf"/>
</dbReference>
<feature type="domain" description="RRM" evidence="2">
    <location>
        <begin position="258"/>
        <end position="339"/>
    </location>
</feature>